<evidence type="ECO:0000256" key="2">
    <source>
        <dbReference type="SAM" id="SignalP"/>
    </source>
</evidence>
<feature type="compositionally biased region" description="Polar residues" evidence="1">
    <location>
        <begin position="163"/>
        <end position="173"/>
    </location>
</feature>
<dbReference type="RefSeq" id="XP_064686620.1">
    <property type="nucleotide sequence ID" value="XM_064829418.1"/>
</dbReference>
<dbReference type="AlphaFoldDB" id="A0AAN7DP41"/>
<keyword evidence="2" id="KW-0732">Signal</keyword>
<organism evidence="3 4">
    <name type="scientific">Mucor velutinosus</name>
    <dbReference type="NCBI Taxonomy" id="708070"/>
    <lineage>
        <taxon>Eukaryota</taxon>
        <taxon>Fungi</taxon>
        <taxon>Fungi incertae sedis</taxon>
        <taxon>Mucoromycota</taxon>
        <taxon>Mucoromycotina</taxon>
        <taxon>Mucoromycetes</taxon>
        <taxon>Mucorales</taxon>
        <taxon>Mucorineae</taxon>
        <taxon>Mucoraceae</taxon>
        <taxon>Mucor</taxon>
    </lineage>
</organism>
<sequence>MRSSVLSALIVASTVSTALAAPAASSSFVAIEPSASSFAAAVASVSVDPRIEKWAHMKVALPDGLFPEDKAVLEQQLQVVPMIVVDESSLPQPAAAAAADATAAVANNRLDKHQRIDMQPAYKHMGIMDNADEQDFNNIVEIAPLSPELQQDLNQEHEAAVSNVEQSDSSAATASRRHRKYLGVSDNSDTQIMDLPVPANAEDIDTTISDQEQVESSSLQAKKVVGLDNHGRMRFVDVPLYSRGSH</sequence>
<evidence type="ECO:0000313" key="4">
    <source>
        <dbReference type="Proteomes" id="UP001304243"/>
    </source>
</evidence>
<dbReference type="GeneID" id="89953884"/>
<proteinExistence type="predicted"/>
<name>A0AAN7DP41_9FUNG</name>
<accession>A0AAN7DP41</accession>
<protein>
    <recommendedName>
        <fullName evidence="5">Secreted protein</fullName>
    </recommendedName>
</protein>
<comment type="caution">
    <text evidence="3">The sequence shown here is derived from an EMBL/GenBank/DDBJ whole genome shotgun (WGS) entry which is preliminary data.</text>
</comment>
<dbReference type="EMBL" id="JASEJX010000012">
    <property type="protein sequence ID" value="KAK4519954.1"/>
    <property type="molecule type" value="Genomic_DNA"/>
</dbReference>
<feature type="signal peptide" evidence="2">
    <location>
        <begin position="1"/>
        <end position="20"/>
    </location>
</feature>
<reference evidence="3 4" key="1">
    <citation type="submission" date="2022-11" db="EMBL/GenBank/DDBJ databases">
        <title>Mucor velutinosus strain NIH1002 WGS.</title>
        <authorList>
            <person name="Subramanian P."/>
            <person name="Mullikin J.C."/>
            <person name="Segre J.A."/>
            <person name="Zelazny A.M."/>
        </authorList>
    </citation>
    <scope>NUCLEOTIDE SEQUENCE [LARGE SCALE GENOMIC DNA]</scope>
    <source>
        <strain evidence="3 4">NIH1002</strain>
    </source>
</reference>
<evidence type="ECO:0000256" key="1">
    <source>
        <dbReference type="SAM" id="MobiDB-lite"/>
    </source>
</evidence>
<keyword evidence="4" id="KW-1185">Reference proteome</keyword>
<dbReference type="Proteomes" id="UP001304243">
    <property type="component" value="Unassembled WGS sequence"/>
</dbReference>
<gene>
    <name evidence="3" type="ORF">ATC70_010198</name>
</gene>
<evidence type="ECO:0008006" key="5">
    <source>
        <dbReference type="Google" id="ProtNLM"/>
    </source>
</evidence>
<feature type="chain" id="PRO_5042820208" description="Secreted protein" evidence="2">
    <location>
        <begin position="21"/>
        <end position="246"/>
    </location>
</feature>
<evidence type="ECO:0000313" key="3">
    <source>
        <dbReference type="EMBL" id="KAK4519954.1"/>
    </source>
</evidence>
<feature type="region of interest" description="Disordered" evidence="1">
    <location>
        <begin position="160"/>
        <end position="193"/>
    </location>
</feature>